<evidence type="ECO:0000313" key="2">
    <source>
        <dbReference type="EMBL" id="KAK5883328.1"/>
    </source>
</evidence>
<organism evidence="2 3">
    <name type="scientific">Champsocephalus esox</name>
    <name type="common">pike icefish</name>
    <dbReference type="NCBI Taxonomy" id="159716"/>
    <lineage>
        <taxon>Eukaryota</taxon>
        <taxon>Metazoa</taxon>
        <taxon>Chordata</taxon>
        <taxon>Craniata</taxon>
        <taxon>Vertebrata</taxon>
        <taxon>Euteleostomi</taxon>
        <taxon>Actinopterygii</taxon>
        <taxon>Neopterygii</taxon>
        <taxon>Teleostei</taxon>
        <taxon>Neoteleostei</taxon>
        <taxon>Acanthomorphata</taxon>
        <taxon>Eupercaria</taxon>
        <taxon>Perciformes</taxon>
        <taxon>Notothenioidei</taxon>
        <taxon>Channichthyidae</taxon>
        <taxon>Champsocephalus</taxon>
    </lineage>
</organism>
<sequence>MTRCLSNGPRCISIRSVSITQQLLSRSPARCIMGRKGGHQSTWKERERGGPQLSPSRPSGDPIPRMRPGFRQLS</sequence>
<name>A0AAN8GME5_9TELE</name>
<evidence type="ECO:0000256" key="1">
    <source>
        <dbReference type="SAM" id="MobiDB-lite"/>
    </source>
</evidence>
<gene>
    <name evidence="2" type="ORF">CesoFtcFv8_019666</name>
</gene>
<dbReference type="AlphaFoldDB" id="A0AAN8GME5"/>
<accession>A0AAN8GME5</accession>
<keyword evidence="3" id="KW-1185">Reference proteome</keyword>
<evidence type="ECO:0000313" key="3">
    <source>
        <dbReference type="Proteomes" id="UP001335648"/>
    </source>
</evidence>
<proteinExistence type="predicted"/>
<dbReference type="EMBL" id="JAULUE010002061">
    <property type="protein sequence ID" value="KAK5883328.1"/>
    <property type="molecule type" value="Genomic_DNA"/>
</dbReference>
<reference evidence="2 3" key="1">
    <citation type="journal article" date="2023" name="Mol. Biol. Evol.">
        <title>Genomics of Secondarily Temperate Adaptation in the Only Non-Antarctic Icefish.</title>
        <authorList>
            <person name="Rivera-Colon A.G."/>
            <person name="Rayamajhi N."/>
            <person name="Minhas B.F."/>
            <person name="Madrigal G."/>
            <person name="Bilyk K.T."/>
            <person name="Yoon V."/>
            <person name="Hune M."/>
            <person name="Gregory S."/>
            <person name="Cheng C.H.C."/>
            <person name="Catchen J.M."/>
        </authorList>
    </citation>
    <scope>NUCLEOTIDE SEQUENCE [LARGE SCALE GENOMIC DNA]</scope>
    <source>
        <strain evidence="2">JC2023a</strain>
    </source>
</reference>
<feature type="region of interest" description="Disordered" evidence="1">
    <location>
        <begin position="30"/>
        <end position="74"/>
    </location>
</feature>
<comment type="caution">
    <text evidence="2">The sequence shown here is derived from an EMBL/GenBank/DDBJ whole genome shotgun (WGS) entry which is preliminary data.</text>
</comment>
<protein>
    <submittedName>
        <fullName evidence="2">Uncharacterized protein</fullName>
    </submittedName>
</protein>
<dbReference type="Proteomes" id="UP001335648">
    <property type="component" value="Unassembled WGS sequence"/>
</dbReference>